<comment type="caution">
    <text evidence="1">The sequence shown here is derived from an EMBL/GenBank/DDBJ whole genome shotgun (WGS) entry which is preliminary data.</text>
</comment>
<protein>
    <submittedName>
        <fullName evidence="1">Uncharacterized protein</fullName>
    </submittedName>
</protein>
<dbReference type="EMBL" id="JAMKPW020000033">
    <property type="protein sequence ID" value="KAK8202137.1"/>
    <property type="molecule type" value="Genomic_DNA"/>
</dbReference>
<name>A0ACC3S996_9PEZI</name>
<dbReference type="Proteomes" id="UP001320706">
    <property type="component" value="Unassembled WGS sequence"/>
</dbReference>
<evidence type="ECO:0000313" key="2">
    <source>
        <dbReference type="Proteomes" id="UP001320706"/>
    </source>
</evidence>
<accession>A0ACC3S996</accession>
<organism evidence="1 2">
    <name type="scientific">Zalaria obscura</name>
    <dbReference type="NCBI Taxonomy" id="2024903"/>
    <lineage>
        <taxon>Eukaryota</taxon>
        <taxon>Fungi</taxon>
        <taxon>Dikarya</taxon>
        <taxon>Ascomycota</taxon>
        <taxon>Pezizomycotina</taxon>
        <taxon>Dothideomycetes</taxon>
        <taxon>Dothideomycetidae</taxon>
        <taxon>Dothideales</taxon>
        <taxon>Zalariaceae</taxon>
        <taxon>Zalaria</taxon>
    </lineage>
</organism>
<sequence length="534" mass="59994">MPFLAEQHAHIPNKDLLSWTFDYLPYDQDKPVYLDALDPSRSISARQARSMIRKMVAGFRELGLKRGDCLYYPIVFLAVIAAGGIFAGTNVAYKPFELTHHLKTCKTRYVIAAPEFLESMMISAKELGIPNSNIVMFNTDNQQAPEGFPEWADLFKHGEQDWVRFDDQKTAEETVAALLFSSGTTGLPKGVVLSHKNFIAQHTLVIEHQPKPWESRRLQVTPLFHAAATPVACTTPLRMGEQSYIMKQFDLEKWFWAMEKYQITDMALVPPIAILIINSELRKKYSLKSVRVAYCGAAPLDHRPQARVQELLAPGAPFTQVWGMTETCCIGSMFHYPESDITGSVGHMLPNVDAKLVDDAGRDISGYDVRGELCVRGPVVTKGYYMNPEANARDFDEEGYFHTGDIAYRAKDTGRYYIVDRKKELIKVRGFQVAPPELEGVLLSHPDIVDVAVVGIQFGIEDSEFPRAYVVKRPGSGDKLTAEEVKKYIADRLVYYKRLEGGVVFVDAIPKTASGKILKRFLREQAAKETGVKL</sequence>
<keyword evidence="2" id="KW-1185">Reference proteome</keyword>
<evidence type="ECO:0000313" key="1">
    <source>
        <dbReference type="EMBL" id="KAK8202137.1"/>
    </source>
</evidence>
<gene>
    <name evidence="1" type="ORF">M8818_005663</name>
</gene>
<proteinExistence type="predicted"/>
<reference evidence="1" key="1">
    <citation type="submission" date="2024-02" db="EMBL/GenBank/DDBJ databases">
        <title>Metagenome Assembled Genome of Zalaria obscura JY119.</title>
        <authorList>
            <person name="Vighnesh L."/>
            <person name="Jagadeeshwari U."/>
            <person name="Venkata Ramana C."/>
            <person name="Sasikala C."/>
        </authorList>
    </citation>
    <scope>NUCLEOTIDE SEQUENCE</scope>
    <source>
        <strain evidence="1">JY119</strain>
    </source>
</reference>